<evidence type="ECO:0000256" key="2">
    <source>
        <dbReference type="ARBA" id="ARBA00023235"/>
    </source>
</evidence>
<keyword evidence="2" id="KW-0413">Isomerase</keyword>
<keyword evidence="6" id="KW-1185">Reference proteome</keyword>
<feature type="domain" description="Trigger factor ribosome-binding bacterial" evidence="3">
    <location>
        <begin position="73"/>
        <end position="150"/>
    </location>
</feature>
<evidence type="ECO:0000313" key="6">
    <source>
        <dbReference type="Proteomes" id="UP000254000"/>
    </source>
</evidence>
<dbReference type="GO" id="GO:0006457">
    <property type="term" value="P:protein folding"/>
    <property type="evidence" value="ECO:0007669"/>
    <property type="project" value="InterPro"/>
</dbReference>
<dbReference type="Pfam" id="PF05698">
    <property type="entry name" value="Trigger_C"/>
    <property type="match status" value="1"/>
</dbReference>
<evidence type="ECO:0000259" key="4">
    <source>
        <dbReference type="Pfam" id="PF05698"/>
    </source>
</evidence>
<dbReference type="Gene3D" id="1.10.3120.10">
    <property type="entry name" value="Trigger factor, C-terminal domain"/>
    <property type="match status" value="1"/>
</dbReference>
<dbReference type="OrthoDB" id="3170947at2"/>
<dbReference type="GO" id="GO:0003755">
    <property type="term" value="F:peptidyl-prolyl cis-trans isomerase activity"/>
    <property type="evidence" value="ECO:0007669"/>
    <property type="project" value="UniProtKB-KW"/>
</dbReference>
<dbReference type="SUPFAM" id="SSF54534">
    <property type="entry name" value="FKBP-like"/>
    <property type="match status" value="1"/>
</dbReference>
<dbReference type="InterPro" id="IPR008881">
    <property type="entry name" value="Trigger_fac_ribosome-bd_bac"/>
</dbReference>
<dbReference type="Proteomes" id="UP000254000">
    <property type="component" value="Unassembled WGS sequence"/>
</dbReference>
<reference evidence="5 6" key="1">
    <citation type="journal article" date="2018" name="Elife">
        <title>Discovery and characterization of a prevalent human gut bacterial enzyme sufficient for the inactivation of a family of plant toxins.</title>
        <authorList>
            <person name="Koppel N."/>
            <person name="Bisanz J.E."/>
            <person name="Pandelia M.E."/>
            <person name="Turnbaugh P.J."/>
            <person name="Balskus E.P."/>
        </authorList>
    </citation>
    <scope>NUCLEOTIDE SEQUENCE [LARGE SCALE GENOMIC DNA]</scope>
    <source>
        <strain evidence="5 6">3C</strain>
    </source>
</reference>
<proteinExistence type="predicted"/>
<keyword evidence="1" id="KW-0697">Rotamase</keyword>
<dbReference type="GeneID" id="78358835"/>
<dbReference type="InterPro" id="IPR046357">
    <property type="entry name" value="PPIase_dom_sf"/>
</dbReference>
<evidence type="ECO:0000259" key="3">
    <source>
        <dbReference type="Pfam" id="PF05697"/>
    </source>
</evidence>
<dbReference type="Gene3D" id="3.10.50.40">
    <property type="match status" value="1"/>
</dbReference>
<dbReference type="RefSeq" id="WP_114568422.1">
    <property type="nucleotide sequence ID" value="NZ_CABMMS010000002.1"/>
</dbReference>
<gene>
    <name evidence="5" type="ORF">C1877_03795</name>
</gene>
<sequence length="432" mass="47013">MDFKKLERADDEATGAVEVAVVLDAAEVHRQLAEFYGAAGAACKLPSDAQWDDVDAAAARTMPPEDYREVRRDFVVNRAAGEALAALGIEPALTPRVRATAYPDAGEDFAFELSAVEKPALSLSSANPVEIETEDVRVTGELVDARIAELMEARAEFLPADPHPVVLGDVVSVDVATFLEGRPVPRLTGKSMVLELADGSMPESFVERLVGMDVGQTRTFDYEVPRPRALGDGDVECYTATVTVLGQLRKEVPALTDAWVAESIEGASTAAEFRAAVARGLEAEATLLNRDAHARLANIELEKRLQGVIPDAFYQASRDGLRRSLERELAGKGQTIDDYYEQERMNEEELSVQLLIKSGENLRQGFALEALFDARGMELAEDDLRLACEEAFGAGSYDLETLERTGRRRVVEDAAKRIAALNWLADTAVVKG</sequence>
<dbReference type="SUPFAM" id="SSF109998">
    <property type="entry name" value="Triger factor/SurA peptide-binding domain-like"/>
    <property type="match status" value="1"/>
</dbReference>
<protein>
    <submittedName>
        <fullName evidence="5">Uncharacterized protein</fullName>
    </submittedName>
</protein>
<accession>A0A369M3W1</accession>
<dbReference type="InterPro" id="IPR027304">
    <property type="entry name" value="Trigger_fact/SurA_dom_sf"/>
</dbReference>
<dbReference type="EMBL" id="PPTS01000002">
    <property type="protein sequence ID" value="RDB66320.1"/>
    <property type="molecule type" value="Genomic_DNA"/>
</dbReference>
<evidence type="ECO:0000256" key="1">
    <source>
        <dbReference type="ARBA" id="ARBA00023110"/>
    </source>
</evidence>
<comment type="caution">
    <text evidence="5">The sequence shown here is derived from an EMBL/GenBank/DDBJ whole genome shotgun (WGS) entry which is preliminary data.</text>
</comment>
<dbReference type="Pfam" id="PF05697">
    <property type="entry name" value="Trigger_N"/>
    <property type="match status" value="1"/>
</dbReference>
<name>A0A369M3W1_9ACTN</name>
<organism evidence="5 6">
    <name type="scientific">Gordonibacter pamelaeae</name>
    <dbReference type="NCBI Taxonomy" id="471189"/>
    <lineage>
        <taxon>Bacteria</taxon>
        <taxon>Bacillati</taxon>
        <taxon>Actinomycetota</taxon>
        <taxon>Coriobacteriia</taxon>
        <taxon>Eggerthellales</taxon>
        <taxon>Eggerthellaceae</taxon>
        <taxon>Gordonibacter</taxon>
    </lineage>
</organism>
<dbReference type="InterPro" id="IPR008880">
    <property type="entry name" value="Trigger_fac_C"/>
</dbReference>
<dbReference type="InterPro" id="IPR037041">
    <property type="entry name" value="Trigger_fac_C_sf"/>
</dbReference>
<dbReference type="GO" id="GO:0015031">
    <property type="term" value="P:protein transport"/>
    <property type="evidence" value="ECO:0007669"/>
    <property type="project" value="InterPro"/>
</dbReference>
<dbReference type="AlphaFoldDB" id="A0A369M3W1"/>
<feature type="domain" description="Trigger factor C-terminal" evidence="4">
    <location>
        <begin position="271"/>
        <end position="391"/>
    </location>
</feature>
<evidence type="ECO:0000313" key="5">
    <source>
        <dbReference type="EMBL" id="RDB66320.1"/>
    </source>
</evidence>